<reference evidence="1" key="1">
    <citation type="submission" date="2021-05" db="EMBL/GenBank/DDBJ databases">
        <authorList>
            <person name="Scholz U."/>
            <person name="Mascher M."/>
            <person name="Fiebig A."/>
        </authorList>
    </citation>
    <scope>NUCLEOTIDE SEQUENCE [LARGE SCALE GENOMIC DNA]</scope>
</reference>
<dbReference type="EnsemblPlants" id="AVESA.00010b.r2.6AG1074600.1">
    <property type="protein sequence ID" value="AVESA.00010b.r2.6AG1074600.1.CDS"/>
    <property type="gene ID" value="AVESA.00010b.r2.6AG1074600"/>
</dbReference>
<organism evidence="1 2">
    <name type="scientific">Avena sativa</name>
    <name type="common">Oat</name>
    <dbReference type="NCBI Taxonomy" id="4498"/>
    <lineage>
        <taxon>Eukaryota</taxon>
        <taxon>Viridiplantae</taxon>
        <taxon>Streptophyta</taxon>
        <taxon>Embryophyta</taxon>
        <taxon>Tracheophyta</taxon>
        <taxon>Spermatophyta</taxon>
        <taxon>Magnoliopsida</taxon>
        <taxon>Liliopsida</taxon>
        <taxon>Poales</taxon>
        <taxon>Poaceae</taxon>
        <taxon>BOP clade</taxon>
        <taxon>Pooideae</taxon>
        <taxon>Poodae</taxon>
        <taxon>Poeae</taxon>
        <taxon>Poeae Chloroplast Group 1 (Aveneae type)</taxon>
        <taxon>Aveninae</taxon>
        <taxon>Avena</taxon>
    </lineage>
</organism>
<evidence type="ECO:0000313" key="2">
    <source>
        <dbReference type="Proteomes" id="UP001732700"/>
    </source>
</evidence>
<protein>
    <submittedName>
        <fullName evidence="1">Uncharacterized protein</fullName>
    </submittedName>
</protein>
<proteinExistence type="predicted"/>
<sequence length="101" mass="11126">MDKYIKHAGHAPAVLLVFLLMYFATHAQCGTTEDVGNMKINLPGGLCAYKSQASTCLEQGYCICCLVTNFCYDRMEDCISRCDKSTRSAPANNPPLPSRKI</sequence>
<accession>A0ACD5YVK4</accession>
<name>A0ACD5YVK4_AVESA</name>
<dbReference type="Proteomes" id="UP001732700">
    <property type="component" value="Chromosome 6A"/>
</dbReference>
<evidence type="ECO:0000313" key="1">
    <source>
        <dbReference type="EnsemblPlants" id="AVESA.00010b.r2.6AG1074600.1.CDS"/>
    </source>
</evidence>
<keyword evidence="2" id="KW-1185">Reference proteome</keyword>
<reference evidence="1" key="2">
    <citation type="submission" date="2025-09" db="UniProtKB">
        <authorList>
            <consortium name="EnsemblPlants"/>
        </authorList>
    </citation>
    <scope>IDENTIFICATION</scope>
</reference>